<reference evidence="1" key="1">
    <citation type="submission" date="2021-01" db="UniProtKB">
        <authorList>
            <consortium name="EnsemblMetazoa"/>
        </authorList>
    </citation>
    <scope>IDENTIFICATION</scope>
</reference>
<dbReference type="EnsemblMetazoa" id="XM_022802339">
    <property type="protein sequence ID" value="XP_022658074"/>
    <property type="gene ID" value="LOC111249046"/>
</dbReference>
<organism evidence="1 2">
    <name type="scientific">Varroa destructor</name>
    <name type="common">Honeybee mite</name>
    <dbReference type="NCBI Taxonomy" id="109461"/>
    <lineage>
        <taxon>Eukaryota</taxon>
        <taxon>Metazoa</taxon>
        <taxon>Ecdysozoa</taxon>
        <taxon>Arthropoda</taxon>
        <taxon>Chelicerata</taxon>
        <taxon>Arachnida</taxon>
        <taxon>Acari</taxon>
        <taxon>Parasitiformes</taxon>
        <taxon>Mesostigmata</taxon>
        <taxon>Gamasina</taxon>
        <taxon>Dermanyssoidea</taxon>
        <taxon>Varroidae</taxon>
        <taxon>Varroa</taxon>
    </lineage>
</organism>
<dbReference type="GeneID" id="111249046"/>
<dbReference type="OrthoDB" id="6501112at2759"/>
<evidence type="ECO:0000313" key="1">
    <source>
        <dbReference type="EnsemblMetazoa" id="XP_022658074"/>
    </source>
</evidence>
<dbReference type="AlphaFoldDB" id="A0A7M7JWK5"/>
<protein>
    <submittedName>
        <fullName evidence="1">Uncharacterized protein</fullName>
    </submittedName>
</protein>
<evidence type="ECO:0000313" key="2">
    <source>
        <dbReference type="Proteomes" id="UP000594260"/>
    </source>
</evidence>
<dbReference type="Proteomes" id="UP000594260">
    <property type="component" value="Unplaced"/>
</dbReference>
<proteinExistence type="predicted"/>
<accession>A0A7M7JWK5</accession>
<dbReference type="RefSeq" id="XP_022658074.1">
    <property type="nucleotide sequence ID" value="XM_022802339.1"/>
</dbReference>
<keyword evidence="2" id="KW-1185">Reference proteome</keyword>
<sequence length="252" mass="28264">MLERQEKELVVDLHEGLCFNEFGRAVTSLLEDLLYRTCHLDLPVKHLNLVQDELTPRNRKDFERLRNILQSVERLASSGTLAEVVLLQGSTVPLAQTATHICMHPALWDDNTPRCDSALRDSIIKIFRAVCAADLPSPKFSKSFLFVRLIPRPSIRTFSSSDLPSIRTDECGEVMSANSAGTRLSATAEAFDVEGFERRAGLPVSRAKCRTVFCLRQDGERRRINENADTSDKESPGVWLQLIQHLPTVSCS</sequence>
<dbReference type="Gene3D" id="3.30.900.20">
    <property type="match status" value="1"/>
</dbReference>
<dbReference type="InterPro" id="IPR053729">
    <property type="entry name" value="MAD2L1BP_domain_sf"/>
</dbReference>
<dbReference type="InParanoid" id="A0A7M7JWK5"/>
<name>A0A7M7JWK5_VARDE</name>
<dbReference type="KEGG" id="vde:111249046"/>